<evidence type="ECO:0000256" key="6">
    <source>
        <dbReference type="ARBA" id="ARBA00022692"/>
    </source>
</evidence>
<dbReference type="SMART" id="SM00387">
    <property type="entry name" value="HATPase_c"/>
    <property type="match status" value="1"/>
</dbReference>
<evidence type="ECO:0000256" key="3">
    <source>
        <dbReference type="ARBA" id="ARBA00012438"/>
    </source>
</evidence>
<dbReference type="CDD" id="cd00082">
    <property type="entry name" value="HisKA"/>
    <property type="match status" value="1"/>
</dbReference>
<keyword evidence="4" id="KW-0597">Phosphoprotein</keyword>
<evidence type="ECO:0000256" key="11">
    <source>
        <dbReference type="SAM" id="SignalP"/>
    </source>
</evidence>
<keyword evidence="6" id="KW-0812">Transmembrane</keyword>
<dbReference type="EMBL" id="LT629758">
    <property type="protein sequence ID" value="SDS62243.1"/>
    <property type="molecule type" value="Genomic_DNA"/>
</dbReference>
<dbReference type="Gene3D" id="6.10.340.10">
    <property type="match status" value="1"/>
</dbReference>
<dbReference type="SUPFAM" id="SSF47384">
    <property type="entry name" value="Homodimeric domain of signal transducing histidine kinase"/>
    <property type="match status" value="1"/>
</dbReference>
<reference evidence="14 15" key="1">
    <citation type="submission" date="2016-10" db="EMBL/GenBank/DDBJ databases">
        <authorList>
            <person name="de Groot N.N."/>
        </authorList>
    </citation>
    <scope>NUCLEOTIDE SEQUENCE [LARGE SCALE GENOMIC DNA]</scope>
    <source>
        <strain evidence="14 15">DSM 43941</strain>
    </source>
</reference>
<comment type="subcellular location">
    <subcellularLocation>
        <location evidence="2">Cell membrane</location>
    </subcellularLocation>
</comment>
<evidence type="ECO:0000256" key="1">
    <source>
        <dbReference type="ARBA" id="ARBA00000085"/>
    </source>
</evidence>
<keyword evidence="11" id="KW-0732">Signal</keyword>
<evidence type="ECO:0000256" key="2">
    <source>
        <dbReference type="ARBA" id="ARBA00004236"/>
    </source>
</evidence>
<dbReference type="InterPro" id="IPR004358">
    <property type="entry name" value="Sig_transdc_His_kin-like_C"/>
</dbReference>
<keyword evidence="15" id="KW-1185">Reference proteome</keyword>
<dbReference type="InterPro" id="IPR036097">
    <property type="entry name" value="HisK_dim/P_sf"/>
</dbReference>
<dbReference type="Pfam" id="PF02518">
    <property type="entry name" value="HATPase_c"/>
    <property type="match status" value="1"/>
</dbReference>
<keyword evidence="8" id="KW-1133">Transmembrane helix</keyword>
<evidence type="ECO:0000256" key="4">
    <source>
        <dbReference type="ARBA" id="ARBA00022553"/>
    </source>
</evidence>
<dbReference type="PANTHER" id="PTHR45436:SF5">
    <property type="entry name" value="SENSOR HISTIDINE KINASE TRCS"/>
    <property type="match status" value="1"/>
</dbReference>
<feature type="signal peptide" evidence="11">
    <location>
        <begin position="1"/>
        <end position="20"/>
    </location>
</feature>
<accession>A0A1H1TPN2</accession>
<dbReference type="CDD" id="cd06225">
    <property type="entry name" value="HAMP"/>
    <property type="match status" value="1"/>
</dbReference>
<dbReference type="InterPro" id="IPR005467">
    <property type="entry name" value="His_kinase_dom"/>
</dbReference>
<dbReference type="Gene3D" id="3.30.565.10">
    <property type="entry name" value="Histidine kinase-like ATPase, C-terminal domain"/>
    <property type="match status" value="1"/>
</dbReference>
<dbReference type="SMART" id="SM00304">
    <property type="entry name" value="HAMP"/>
    <property type="match status" value="1"/>
</dbReference>
<dbReference type="EC" id="2.7.13.3" evidence="3"/>
<dbReference type="SUPFAM" id="SSF55874">
    <property type="entry name" value="ATPase domain of HSP90 chaperone/DNA topoisomerase II/histidine kinase"/>
    <property type="match status" value="1"/>
</dbReference>
<dbReference type="Gene3D" id="1.10.287.130">
    <property type="match status" value="1"/>
</dbReference>
<sequence length="411" mass="44191">MAVALLVGSVALLLMSRASLRNGIETAAEERASTLAAQVESPGPAGEPDDDFLWQIRDAAGVVVRSSPELDVTLPAEETDQIDIPGTDHPYLIVTEDADSYTVVVAASLEEVDESTDAVVTPLLIGLPLVLLVVGGVTWLVVTRALAPVERIRREVEEITGERLDRRVPEPAGRDEIQRLAVTMNRMLTRLEESRQRQQRFVADASHELRSPLSSIRQAAEVARTHPGALPEGELAEAVLEESGRMQRLVEQLLLLTRTGEGVSRSVQDVDIDDLALAEARRVRRSGLTVDASGVGAGRVRGELTALAQVVRNLTDNAARHARSTVGVRVVTRADGVELIVEDDGGGIPVGERERVFERFVRLDEARTRDEGGSGLGLAIVWETVHAHGGTVTVTESPLGGARFGVRLPAS</sequence>
<evidence type="ECO:0000256" key="7">
    <source>
        <dbReference type="ARBA" id="ARBA00022777"/>
    </source>
</evidence>
<evidence type="ECO:0000313" key="15">
    <source>
        <dbReference type="Proteomes" id="UP000198688"/>
    </source>
</evidence>
<dbReference type="OrthoDB" id="5242752at2"/>
<dbReference type="Proteomes" id="UP000198688">
    <property type="component" value="Chromosome I"/>
</dbReference>
<evidence type="ECO:0000256" key="9">
    <source>
        <dbReference type="ARBA" id="ARBA00023012"/>
    </source>
</evidence>
<protein>
    <recommendedName>
        <fullName evidence="3">histidine kinase</fullName>
        <ecNumber evidence="3">2.7.13.3</ecNumber>
    </recommendedName>
</protein>
<keyword evidence="10" id="KW-0472">Membrane</keyword>
<keyword evidence="7 14" id="KW-0418">Kinase</keyword>
<dbReference type="PROSITE" id="PS50109">
    <property type="entry name" value="HIS_KIN"/>
    <property type="match status" value="1"/>
</dbReference>
<feature type="chain" id="PRO_5039474437" description="histidine kinase" evidence="11">
    <location>
        <begin position="21"/>
        <end position="411"/>
    </location>
</feature>
<dbReference type="SUPFAM" id="SSF158472">
    <property type="entry name" value="HAMP domain-like"/>
    <property type="match status" value="1"/>
</dbReference>
<dbReference type="PROSITE" id="PS50885">
    <property type="entry name" value="HAMP"/>
    <property type="match status" value="1"/>
</dbReference>
<evidence type="ECO:0000313" key="14">
    <source>
        <dbReference type="EMBL" id="SDS62243.1"/>
    </source>
</evidence>
<evidence type="ECO:0000256" key="8">
    <source>
        <dbReference type="ARBA" id="ARBA00022989"/>
    </source>
</evidence>
<dbReference type="SMART" id="SM00388">
    <property type="entry name" value="HisKA"/>
    <property type="match status" value="1"/>
</dbReference>
<dbReference type="GO" id="GO:0005886">
    <property type="term" value="C:plasma membrane"/>
    <property type="evidence" value="ECO:0007669"/>
    <property type="project" value="UniProtKB-SubCell"/>
</dbReference>
<dbReference type="PRINTS" id="PR00344">
    <property type="entry name" value="BCTRLSENSOR"/>
</dbReference>
<dbReference type="InterPro" id="IPR003660">
    <property type="entry name" value="HAMP_dom"/>
</dbReference>
<evidence type="ECO:0000259" key="13">
    <source>
        <dbReference type="PROSITE" id="PS50885"/>
    </source>
</evidence>
<comment type="catalytic activity">
    <reaction evidence="1">
        <text>ATP + protein L-histidine = ADP + protein N-phospho-L-histidine.</text>
        <dbReference type="EC" id="2.7.13.3"/>
    </reaction>
</comment>
<dbReference type="InterPro" id="IPR003661">
    <property type="entry name" value="HisK_dim/P_dom"/>
</dbReference>
<organism evidence="14 15">
    <name type="scientific">Actinoplanes derwentensis</name>
    <dbReference type="NCBI Taxonomy" id="113562"/>
    <lineage>
        <taxon>Bacteria</taxon>
        <taxon>Bacillati</taxon>
        <taxon>Actinomycetota</taxon>
        <taxon>Actinomycetes</taxon>
        <taxon>Micromonosporales</taxon>
        <taxon>Micromonosporaceae</taxon>
        <taxon>Actinoplanes</taxon>
    </lineage>
</organism>
<dbReference type="InterPro" id="IPR036890">
    <property type="entry name" value="HATPase_C_sf"/>
</dbReference>
<dbReference type="GO" id="GO:0000155">
    <property type="term" value="F:phosphorelay sensor kinase activity"/>
    <property type="evidence" value="ECO:0007669"/>
    <property type="project" value="InterPro"/>
</dbReference>
<feature type="domain" description="HAMP" evidence="13">
    <location>
        <begin position="143"/>
        <end position="196"/>
    </location>
</feature>
<evidence type="ECO:0000256" key="5">
    <source>
        <dbReference type="ARBA" id="ARBA00022679"/>
    </source>
</evidence>
<dbReference type="AlphaFoldDB" id="A0A1H1TPN2"/>
<dbReference type="InterPro" id="IPR050428">
    <property type="entry name" value="TCS_sensor_his_kinase"/>
</dbReference>
<name>A0A1H1TPN2_9ACTN</name>
<evidence type="ECO:0000256" key="10">
    <source>
        <dbReference type="ARBA" id="ARBA00023136"/>
    </source>
</evidence>
<proteinExistence type="predicted"/>
<evidence type="ECO:0000259" key="12">
    <source>
        <dbReference type="PROSITE" id="PS50109"/>
    </source>
</evidence>
<dbReference type="PANTHER" id="PTHR45436">
    <property type="entry name" value="SENSOR HISTIDINE KINASE YKOH"/>
    <property type="match status" value="1"/>
</dbReference>
<feature type="domain" description="Histidine kinase" evidence="12">
    <location>
        <begin position="204"/>
        <end position="411"/>
    </location>
</feature>
<dbReference type="Pfam" id="PF00512">
    <property type="entry name" value="HisKA"/>
    <property type="match status" value="1"/>
</dbReference>
<gene>
    <name evidence="14" type="ORF">SAMN04489716_1205</name>
</gene>
<dbReference type="InterPro" id="IPR003594">
    <property type="entry name" value="HATPase_dom"/>
</dbReference>
<keyword evidence="5" id="KW-0808">Transferase</keyword>
<keyword evidence="9" id="KW-0902">Two-component regulatory system</keyword>
<dbReference type="STRING" id="113562.SAMN04489716_1205"/>
<dbReference type="Pfam" id="PF00672">
    <property type="entry name" value="HAMP"/>
    <property type="match status" value="1"/>
</dbReference>